<dbReference type="GO" id="GO:0008360">
    <property type="term" value="P:regulation of cell shape"/>
    <property type="evidence" value="ECO:0007669"/>
    <property type="project" value="UniProtKB-KW"/>
</dbReference>
<organism evidence="12 13">
    <name type="scientific">Reinekea thalattae</name>
    <dbReference type="NCBI Taxonomy" id="2593301"/>
    <lineage>
        <taxon>Bacteria</taxon>
        <taxon>Pseudomonadati</taxon>
        <taxon>Pseudomonadota</taxon>
        <taxon>Gammaproteobacteria</taxon>
        <taxon>Oceanospirillales</taxon>
        <taxon>Saccharospirillaceae</taxon>
        <taxon>Reinekea</taxon>
    </lineage>
</organism>
<keyword evidence="7" id="KW-0963">Cytoplasm</keyword>
<dbReference type="EMBL" id="VKAD01000002">
    <property type="protein sequence ID" value="TXR51993.1"/>
    <property type="molecule type" value="Genomic_DNA"/>
</dbReference>
<evidence type="ECO:0000256" key="4">
    <source>
        <dbReference type="ARBA" id="ARBA00022984"/>
    </source>
</evidence>
<keyword evidence="7" id="KW-0460">Magnesium</keyword>
<dbReference type="Pfam" id="PF08245">
    <property type="entry name" value="Mur_ligase_M"/>
    <property type="match status" value="1"/>
</dbReference>
<keyword evidence="2 7" id="KW-0132">Cell division</keyword>
<comment type="function">
    <text evidence="7">Catalyzes the addition of meso-diaminopimelic acid to the nucleotide precursor UDP-N-acetylmuramoyl-L-alanyl-D-glutamate (UMAG) in the biosynthesis of bacterial cell-wall peptidoglycan.</text>
</comment>
<dbReference type="OrthoDB" id="9800958at2"/>
<evidence type="ECO:0000313" key="12">
    <source>
        <dbReference type="EMBL" id="TXR51993.1"/>
    </source>
</evidence>
<comment type="caution">
    <text evidence="7">Lacks conserved residue(s) required for the propagation of feature annotation.</text>
</comment>
<dbReference type="UniPathway" id="UPA00219"/>
<feature type="binding site" evidence="7">
    <location>
        <position position="185"/>
    </location>
    <ligand>
        <name>UDP-N-acetyl-alpha-D-muramoyl-L-alanyl-D-glutamate</name>
        <dbReference type="ChEBI" id="CHEBI:83900"/>
    </ligand>
</feature>
<feature type="modified residue" description="N6-carboxylysine" evidence="7">
    <location>
        <position position="219"/>
    </location>
</feature>
<comment type="cofactor">
    <cofactor evidence="7">
        <name>Mg(2+)</name>
        <dbReference type="ChEBI" id="CHEBI:18420"/>
    </cofactor>
</comment>
<dbReference type="GO" id="GO:0008765">
    <property type="term" value="F:UDP-N-acetylmuramoylalanyl-D-glutamate-2,6-diaminopimelate ligase activity"/>
    <property type="evidence" value="ECO:0007669"/>
    <property type="project" value="UniProtKB-UniRule"/>
</dbReference>
<reference evidence="12 13" key="1">
    <citation type="submission" date="2019-07" db="EMBL/GenBank/DDBJ databases">
        <title>Reinekea sp. strain SSH23 genome sequencing and assembly.</title>
        <authorList>
            <person name="Kim I."/>
        </authorList>
    </citation>
    <scope>NUCLEOTIDE SEQUENCE [LARGE SCALE GENOMIC DNA]</scope>
    <source>
        <strain evidence="12 13">SSH23</strain>
    </source>
</reference>
<dbReference type="Gene3D" id="3.90.190.20">
    <property type="entry name" value="Mur ligase, C-terminal domain"/>
    <property type="match status" value="1"/>
</dbReference>
<keyword evidence="7 12" id="KW-0436">Ligase</keyword>
<dbReference type="SUPFAM" id="SSF53623">
    <property type="entry name" value="MurD-like peptide ligases, catalytic domain"/>
    <property type="match status" value="1"/>
</dbReference>
<dbReference type="InterPro" id="IPR013221">
    <property type="entry name" value="Mur_ligase_cen"/>
</dbReference>
<dbReference type="HAMAP" id="MF_00208">
    <property type="entry name" value="MurE"/>
    <property type="match status" value="1"/>
</dbReference>
<dbReference type="Pfam" id="PF01225">
    <property type="entry name" value="Mur_ligase"/>
    <property type="match status" value="1"/>
</dbReference>
<dbReference type="GO" id="GO:0000287">
    <property type="term" value="F:magnesium ion binding"/>
    <property type="evidence" value="ECO:0007669"/>
    <property type="project" value="UniProtKB-UniRule"/>
</dbReference>
<feature type="binding site" evidence="7">
    <location>
        <begin position="110"/>
        <end position="116"/>
    </location>
    <ligand>
        <name>ATP</name>
        <dbReference type="ChEBI" id="CHEBI:30616"/>
    </ligand>
</feature>
<dbReference type="EC" id="6.3.2.13" evidence="7"/>
<gene>
    <name evidence="7" type="primary">murE</name>
    <name evidence="12" type="ORF">FME95_11270</name>
</gene>
<dbReference type="GO" id="GO:0005737">
    <property type="term" value="C:cytoplasm"/>
    <property type="evidence" value="ECO:0007669"/>
    <property type="project" value="UniProtKB-SubCell"/>
</dbReference>
<evidence type="ECO:0000259" key="9">
    <source>
        <dbReference type="Pfam" id="PF01225"/>
    </source>
</evidence>
<keyword evidence="7" id="KW-0547">Nucleotide-binding</keyword>
<dbReference type="Gene3D" id="3.40.1190.10">
    <property type="entry name" value="Mur-like, catalytic domain"/>
    <property type="match status" value="1"/>
</dbReference>
<dbReference type="SUPFAM" id="SSF63418">
    <property type="entry name" value="MurE/MurF N-terminal domain"/>
    <property type="match status" value="1"/>
</dbReference>
<dbReference type="SUPFAM" id="SSF53244">
    <property type="entry name" value="MurD-like peptide ligases, peptide-binding domain"/>
    <property type="match status" value="1"/>
</dbReference>
<dbReference type="GO" id="GO:0009252">
    <property type="term" value="P:peptidoglycan biosynthetic process"/>
    <property type="evidence" value="ECO:0007669"/>
    <property type="project" value="UniProtKB-UniRule"/>
</dbReference>
<keyword evidence="4 7" id="KW-0573">Peptidoglycan synthesis</keyword>
<dbReference type="InterPro" id="IPR005761">
    <property type="entry name" value="UDP-N-AcMur-Glu-dNH2Pim_ligase"/>
</dbReference>
<dbReference type="InterPro" id="IPR000713">
    <property type="entry name" value="Mur_ligase_N"/>
</dbReference>
<comment type="PTM">
    <text evidence="7">Carboxylation is probably crucial for Mg(2+) binding and, consequently, for the gamma-phosphate positioning of ATP.</text>
</comment>
<keyword evidence="6 7" id="KW-0961">Cell wall biogenesis/degradation</keyword>
<dbReference type="GO" id="GO:0071555">
    <property type="term" value="P:cell wall organization"/>
    <property type="evidence" value="ECO:0007669"/>
    <property type="project" value="UniProtKB-KW"/>
</dbReference>
<accession>A0A5C8Z442</accession>
<dbReference type="GO" id="GO:0051301">
    <property type="term" value="P:cell division"/>
    <property type="evidence" value="ECO:0007669"/>
    <property type="project" value="UniProtKB-KW"/>
</dbReference>
<dbReference type="Pfam" id="PF02875">
    <property type="entry name" value="Mur_ligase_C"/>
    <property type="match status" value="1"/>
</dbReference>
<feature type="binding site" evidence="7">
    <location>
        <position position="458"/>
    </location>
    <ligand>
        <name>meso-2,6-diaminopimelate</name>
        <dbReference type="ChEBI" id="CHEBI:57791"/>
    </ligand>
</feature>
<name>A0A5C8Z442_9GAMM</name>
<dbReference type="NCBIfam" id="NF001126">
    <property type="entry name" value="PRK00139.1-4"/>
    <property type="match status" value="1"/>
</dbReference>
<comment type="pathway">
    <text evidence="7 8">Cell wall biogenesis; peptidoglycan biosynthesis.</text>
</comment>
<comment type="subcellular location">
    <subcellularLocation>
        <location evidence="7 8">Cytoplasm</location>
    </subcellularLocation>
</comment>
<evidence type="ECO:0000313" key="13">
    <source>
        <dbReference type="Proteomes" id="UP000321764"/>
    </source>
</evidence>
<feature type="binding site" evidence="7">
    <location>
        <position position="151"/>
    </location>
    <ligand>
        <name>UDP-N-acetyl-alpha-D-muramoyl-L-alanyl-D-glutamate</name>
        <dbReference type="ChEBI" id="CHEBI:83900"/>
    </ligand>
</feature>
<keyword evidence="3 7" id="KW-0133">Cell shape</keyword>
<comment type="catalytic activity">
    <reaction evidence="7">
        <text>UDP-N-acetyl-alpha-D-muramoyl-L-alanyl-D-glutamate + meso-2,6-diaminopimelate + ATP = UDP-N-acetyl-alpha-D-muramoyl-L-alanyl-gamma-D-glutamyl-meso-2,6-diaminopimelate + ADP + phosphate + H(+)</text>
        <dbReference type="Rhea" id="RHEA:23676"/>
        <dbReference type="ChEBI" id="CHEBI:15378"/>
        <dbReference type="ChEBI" id="CHEBI:30616"/>
        <dbReference type="ChEBI" id="CHEBI:43474"/>
        <dbReference type="ChEBI" id="CHEBI:57791"/>
        <dbReference type="ChEBI" id="CHEBI:83900"/>
        <dbReference type="ChEBI" id="CHEBI:83905"/>
        <dbReference type="ChEBI" id="CHEBI:456216"/>
        <dbReference type="EC" id="6.3.2.13"/>
    </reaction>
</comment>
<feature type="binding site" evidence="7">
    <location>
        <position position="187"/>
    </location>
    <ligand>
        <name>UDP-N-acetyl-alpha-D-muramoyl-L-alanyl-D-glutamate</name>
        <dbReference type="ChEBI" id="CHEBI:83900"/>
    </ligand>
</feature>
<feature type="binding site" evidence="7">
    <location>
        <begin position="152"/>
        <end position="153"/>
    </location>
    <ligand>
        <name>UDP-N-acetyl-alpha-D-muramoyl-L-alanyl-D-glutamate</name>
        <dbReference type="ChEBI" id="CHEBI:83900"/>
    </ligand>
</feature>
<dbReference type="InterPro" id="IPR036615">
    <property type="entry name" value="Mur_ligase_C_dom_sf"/>
</dbReference>
<feature type="domain" description="Mur ligase central" evidence="11">
    <location>
        <begin position="108"/>
        <end position="307"/>
    </location>
</feature>
<dbReference type="RefSeq" id="WP_147714588.1">
    <property type="nucleotide sequence ID" value="NZ_VKAD01000002.1"/>
</dbReference>
<dbReference type="PANTHER" id="PTHR23135:SF4">
    <property type="entry name" value="UDP-N-ACETYLMURAMOYL-L-ALANYL-D-GLUTAMATE--2,6-DIAMINOPIMELATE LIGASE MURE HOMOLOG, CHLOROPLASTIC"/>
    <property type="match status" value="1"/>
</dbReference>
<feature type="binding site" evidence="7">
    <location>
        <position position="454"/>
    </location>
    <ligand>
        <name>meso-2,6-diaminopimelate</name>
        <dbReference type="ChEBI" id="CHEBI:57791"/>
    </ligand>
</feature>
<dbReference type="InterPro" id="IPR004101">
    <property type="entry name" value="Mur_ligase_C"/>
</dbReference>
<sequence>MIAMMDWLPEYPELAGVKAIQLTTDSREVTKGSIFIALNIESYARDGHDFIESAIDQGAVAVLCERALKTAINTAVPICVVADLKQRLGDLAHRFYGSASEKLSMIGVTGTNGKTSTCQYIAQSLDYLGKRCGVIGTNGQGLWGQLTDTLNTTPDIIRLHSEITRQQQQGAEYCAMEVSSHGLDQGRVDGIQFSTAVFTNLSRDHLDYHKTMQAYGDAKWQLMSWPKLKNAVVNLDDEWVQQHLDSIKAEHTYTFSLSKPADFQVTEMRSHTAGIDATVKTAEGSVNLNLRLLGSFNLSNALAAFAVLMAEGIPLNTAARVISNCAPVKGRMEMIRLPYAPTVVVDHAHTPDALANALTACRDHVDGRLGVIFGCGGDRDKGKRPEMAKIAEQYADFVVVTDDNPRTEQSNEIINDICQGFNQPQAHSIIPDRAEAITQTLDSCGEHDVLLIAGKGHESYQEIDGIKHPFSDQEVVRNWQESHDVD</sequence>
<feature type="short sequence motif" description="Meso-diaminopimelate recognition motif" evidence="7">
    <location>
        <begin position="403"/>
        <end position="406"/>
    </location>
</feature>
<feature type="domain" description="Mur ligase N-terminal catalytic" evidence="9">
    <location>
        <begin position="22"/>
        <end position="96"/>
    </location>
</feature>
<dbReference type="GO" id="GO:0005524">
    <property type="term" value="F:ATP binding"/>
    <property type="evidence" value="ECO:0007669"/>
    <property type="project" value="UniProtKB-UniRule"/>
</dbReference>
<evidence type="ECO:0000259" key="11">
    <source>
        <dbReference type="Pfam" id="PF08245"/>
    </source>
</evidence>
<dbReference type="NCBIfam" id="TIGR01085">
    <property type="entry name" value="murE"/>
    <property type="match status" value="1"/>
</dbReference>
<feature type="binding site" evidence="7">
    <location>
        <position position="179"/>
    </location>
    <ligand>
        <name>UDP-N-acetyl-alpha-D-muramoyl-L-alanyl-D-glutamate</name>
        <dbReference type="ChEBI" id="CHEBI:83900"/>
    </ligand>
</feature>
<keyword evidence="7" id="KW-0067">ATP-binding</keyword>
<evidence type="ECO:0000259" key="10">
    <source>
        <dbReference type="Pfam" id="PF02875"/>
    </source>
</evidence>
<dbReference type="NCBIfam" id="NF001124">
    <property type="entry name" value="PRK00139.1-2"/>
    <property type="match status" value="1"/>
</dbReference>
<dbReference type="Proteomes" id="UP000321764">
    <property type="component" value="Unassembled WGS sequence"/>
</dbReference>
<evidence type="ECO:0000256" key="2">
    <source>
        <dbReference type="ARBA" id="ARBA00022618"/>
    </source>
</evidence>
<keyword evidence="13" id="KW-1185">Reference proteome</keyword>
<proteinExistence type="inferred from homology"/>
<dbReference type="InterPro" id="IPR035911">
    <property type="entry name" value="MurE/MurF_N"/>
</dbReference>
<feature type="domain" description="Mur ligase C-terminal" evidence="10">
    <location>
        <begin position="330"/>
        <end position="456"/>
    </location>
</feature>
<dbReference type="Gene3D" id="3.40.1390.10">
    <property type="entry name" value="MurE/MurF, N-terminal domain"/>
    <property type="match status" value="1"/>
</dbReference>
<evidence type="ECO:0000256" key="7">
    <source>
        <dbReference type="HAMAP-Rule" id="MF_00208"/>
    </source>
</evidence>
<dbReference type="AlphaFoldDB" id="A0A5C8Z442"/>
<evidence type="ECO:0000256" key="3">
    <source>
        <dbReference type="ARBA" id="ARBA00022960"/>
    </source>
</evidence>
<evidence type="ECO:0000256" key="6">
    <source>
        <dbReference type="ARBA" id="ARBA00023316"/>
    </source>
</evidence>
<feature type="binding site" evidence="7">
    <location>
        <position position="26"/>
    </location>
    <ligand>
        <name>UDP-N-acetyl-alpha-D-muramoyl-L-alanyl-D-glutamate</name>
        <dbReference type="ChEBI" id="CHEBI:83900"/>
    </ligand>
</feature>
<feature type="binding site" evidence="7">
    <location>
        <position position="379"/>
    </location>
    <ligand>
        <name>meso-2,6-diaminopimelate</name>
        <dbReference type="ChEBI" id="CHEBI:57791"/>
    </ligand>
</feature>
<protein>
    <recommendedName>
        <fullName evidence="7">UDP-N-acetylmuramoyl-L-alanyl-D-glutamate--2,6-diaminopimelate ligase</fullName>
        <ecNumber evidence="7">6.3.2.13</ecNumber>
    </recommendedName>
    <alternativeName>
        <fullName evidence="7">Meso-A2pm-adding enzyme</fullName>
    </alternativeName>
    <alternativeName>
        <fullName evidence="7">Meso-diaminopimelate-adding enzyme</fullName>
    </alternativeName>
    <alternativeName>
        <fullName evidence="7">UDP-MurNAc-L-Ala-D-Glu:meso-diaminopimelate ligase</fullName>
    </alternativeName>
    <alternativeName>
        <fullName evidence="7">UDP-MurNAc-tripeptide synthetase</fullName>
    </alternativeName>
    <alternativeName>
        <fullName evidence="7">UDP-N-acetylmuramyl-tripeptide synthetase</fullName>
    </alternativeName>
</protein>
<evidence type="ECO:0000256" key="1">
    <source>
        <dbReference type="ARBA" id="ARBA00005898"/>
    </source>
</evidence>
<evidence type="ECO:0000256" key="5">
    <source>
        <dbReference type="ARBA" id="ARBA00023306"/>
    </source>
</evidence>
<comment type="caution">
    <text evidence="12">The sequence shown here is derived from an EMBL/GenBank/DDBJ whole genome shotgun (WGS) entry which is preliminary data.</text>
</comment>
<feature type="binding site" evidence="7">
    <location>
        <begin position="403"/>
        <end position="406"/>
    </location>
    <ligand>
        <name>meso-2,6-diaminopimelate</name>
        <dbReference type="ChEBI" id="CHEBI:57791"/>
    </ligand>
</feature>
<comment type="similarity">
    <text evidence="1 7">Belongs to the MurCDEF family. MurE subfamily.</text>
</comment>
<evidence type="ECO:0000256" key="8">
    <source>
        <dbReference type="RuleBase" id="RU004135"/>
    </source>
</evidence>
<dbReference type="PANTHER" id="PTHR23135">
    <property type="entry name" value="MUR LIGASE FAMILY MEMBER"/>
    <property type="match status" value="1"/>
</dbReference>
<keyword evidence="5 7" id="KW-0131">Cell cycle</keyword>
<dbReference type="InterPro" id="IPR036565">
    <property type="entry name" value="Mur-like_cat_sf"/>
</dbReference>